<dbReference type="Gene3D" id="1.10.340.30">
    <property type="entry name" value="Hypothetical protein, domain 2"/>
    <property type="match status" value="1"/>
</dbReference>
<evidence type="ECO:0000256" key="6">
    <source>
        <dbReference type="ARBA" id="ARBA00022485"/>
    </source>
</evidence>
<sequence length="367" mass="39933">MAKRSTEIKSESRSVAERLLAWYDVHARVLPWRARPGMLADPYAVWLSEIMLQQTTVAAVGPYFRKFLARWPSVAALAAASIDDVMREWAGLGYYSRARNLHACAVAVASEHGGEFPDTEEGLRSLPGIGPYTAAAIAAIAFGRRATVVDGNVERVVSRLFSIETPLPASKPEIRAKADTLTPDERAGDFAQAMMDLGATICTPKRPSCNRCPIASLCSAHAAGIEETLPRRLAKKERPVRRGACFVLIRADGAMLLRKRPAKGLLGGMMEVPTTPWDGAEIDETALLSHAPAKLPWRRVPGLVEHTFTHFHLQLAVFKAKASAKAARDAEGIWVSTDELGGEALPSLMRKVVDHAMPDLGPLFGKR</sequence>
<dbReference type="AlphaFoldDB" id="A0A6N6VM08"/>
<evidence type="ECO:0000256" key="1">
    <source>
        <dbReference type="ARBA" id="ARBA00000843"/>
    </source>
</evidence>
<dbReference type="PANTHER" id="PTHR42944">
    <property type="entry name" value="ADENINE DNA GLYCOSYLASE"/>
    <property type="match status" value="1"/>
</dbReference>
<keyword evidence="6" id="KW-0004">4Fe-4S</keyword>
<dbReference type="SMART" id="SM00525">
    <property type="entry name" value="FES"/>
    <property type="match status" value="1"/>
</dbReference>
<dbReference type="InterPro" id="IPR044298">
    <property type="entry name" value="MIG/MutY"/>
</dbReference>
<dbReference type="Pfam" id="PF14815">
    <property type="entry name" value="NUDIX_4"/>
    <property type="match status" value="1"/>
</dbReference>
<evidence type="ECO:0000256" key="12">
    <source>
        <dbReference type="ARBA" id="ARBA00023204"/>
    </source>
</evidence>
<dbReference type="InterPro" id="IPR004036">
    <property type="entry name" value="Endonuclease-III-like_CS2"/>
</dbReference>
<dbReference type="SMART" id="SM00478">
    <property type="entry name" value="ENDO3c"/>
    <property type="match status" value="1"/>
</dbReference>
<evidence type="ECO:0000313" key="16">
    <source>
        <dbReference type="EMBL" id="KAB7739999.1"/>
    </source>
</evidence>
<protein>
    <recommendedName>
        <fullName evidence="5 14">Adenine DNA glycosylase</fullName>
        <ecNumber evidence="4 14">3.2.2.31</ecNumber>
    </recommendedName>
</protein>
<dbReference type="PROSITE" id="PS01155">
    <property type="entry name" value="ENDONUCLEASE_III_2"/>
    <property type="match status" value="1"/>
</dbReference>
<keyword evidence="11" id="KW-0411">Iron-sulfur</keyword>
<dbReference type="Gene3D" id="1.10.1670.10">
    <property type="entry name" value="Helix-hairpin-Helix base-excision DNA repair enzymes (C-terminal)"/>
    <property type="match status" value="1"/>
</dbReference>
<dbReference type="NCBIfam" id="TIGR01084">
    <property type="entry name" value="mutY"/>
    <property type="match status" value="1"/>
</dbReference>
<dbReference type="InterPro" id="IPR005760">
    <property type="entry name" value="A/G_AdeGlyc_MutY"/>
</dbReference>
<keyword evidence="7" id="KW-0479">Metal-binding</keyword>
<dbReference type="FunFam" id="1.10.340.30:FF:000002">
    <property type="entry name" value="Adenine DNA glycosylase"/>
    <property type="match status" value="1"/>
</dbReference>
<dbReference type="InterPro" id="IPR003651">
    <property type="entry name" value="Endonuclease3_FeS-loop_motif"/>
</dbReference>
<evidence type="ECO:0000256" key="3">
    <source>
        <dbReference type="ARBA" id="ARBA00008343"/>
    </source>
</evidence>
<evidence type="ECO:0000256" key="10">
    <source>
        <dbReference type="ARBA" id="ARBA00023004"/>
    </source>
</evidence>
<dbReference type="GO" id="GO:0000701">
    <property type="term" value="F:purine-specific mismatch base pair DNA N-glycosylase activity"/>
    <property type="evidence" value="ECO:0007669"/>
    <property type="project" value="UniProtKB-EC"/>
</dbReference>
<keyword evidence="8 14" id="KW-0227">DNA damage</keyword>
<dbReference type="EC" id="3.2.2.31" evidence="4 14"/>
<dbReference type="Pfam" id="PF00730">
    <property type="entry name" value="HhH-GPD"/>
    <property type="match status" value="1"/>
</dbReference>
<dbReference type="SUPFAM" id="SSF55811">
    <property type="entry name" value="Nudix"/>
    <property type="match status" value="1"/>
</dbReference>
<evidence type="ECO:0000256" key="13">
    <source>
        <dbReference type="ARBA" id="ARBA00023295"/>
    </source>
</evidence>
<dbReference type="GO" id="GO:0051539">
    <property type="term" value="F:4 iron, 4 sulfur cluster binding"/>
    <property type="evidence" value="ECO:0007669"/>
    <property type="project" value="UniProtKB-UniRule"/>
</dbReference>
<dbReference type="InterPro" id="IPR003265">
    <property type="entry name" value="HhH-GPD_domain"/>
</dbReference>
<dbReference type="EMBL" id="WESC01000008">
    <property type="protein sequence ID" value="KAB7739999.1"/>
    <property type="molecule type" value="Genomic_DNA"/>
</dbReference>
<dbReference type="GO" id="GO:0032357">
    <property type="term" value="F:oxidized purine DNA binding"/>
    <property type="evidence" value="ECO:0007669"/>
    <property type="project" value="TreeGrafter"/>
</dbReference>
<dbReference type="InterPro" id="IPR011257">
    <property type="entry name" value="DNA_glycosylase"/>
</dbReference>
<name>A0A6N6VM08_9HYPH</name>
<keyword evidence="17" id="KW-1185">Reference proteome</keyword>
<comment type="caution">
    <text evidence="16">The sequence shown here is derived from an EMBL/GenBank/DDBJ whole genome shotgun (WGS) entry which is preliminary data.</text>
</comment>
<keyword evidence="10 14" id="KW-0408">Iron</keyword>
<dbReference type="GO" id="GO:0006284">
    <property type="term" value="P:base-excision repair"/>
    <property type="evidence" value="ECO:0007669"/>
    <property type="project" value="UniProtKB-UniRule"/>
</dbReference>
<gene>
    <name evidence="16" type="primary">mutY</name>
    <name evidence="16" type="ORF">F2P47_10300</name>
</gene>
<dbReference type="InterPro" id="IPR000445">
    <property type="entry name" value="HhH_motif"/>
</dbReference>
<dbReference type="Gene3D" id="3.90.79.10">
    <property type="entry name" value="Nucleoside Triphosphate Pyrophosphohydrolase"/>
    <property type="match status" value="1"/>
</dbReference>
<dbReference type="InterPro" id="IPR015797">
    <property type="entry name" value="NUDIX_hydrolase-like_dom_sf"/>
</dbReference>
<feature type="domain" description="HhH-GPD" evidence="15">
    <location>
        <begin position="51"/>
        <end position="200"/>
    </location>
</feature>
<comment type="similarity">
    <text evidence="3 14">Belongs to the Nth/MutY family.</text>
</comment>
<organism evidence="16 17">
    <name type="scientific">Parvibaculum sedimenti</name>
    <dbReference type="NCBI Taxonomy" id="2608632"/>
    <lineage>
        <taxon>Bacteria</taxon>
        <taxon>Pseudomonadati</taxon>
        <taxon>Pseudomonadota</taxon>
        <taxon>Alphaproteobacteria</taxon>
        <taxon>Hyphomicrobiales</taxon>
        <taxon>Parvibaculaceae</taxon>
        <taxon>Parvibaculum</taxon>
    </lineage>
</organism>
<comment type="function">
    <text evidence="2">Adenine glycosylase active on G-A mispairs. MutY also corrects error-prone DNA synthesis past GO lesions which are due to the oxidatively damaged form of guanine: 7,8-dihydro-8-oxoguanine (8-oxo-dGTP).</text>
</comment>
<dbReference type="Proteomes" id="UP000468901">
    <property type="component" value="Unassembled WGS sequence"/>
</dbReference>
<evidence type="ECO:0000256" key="8">
    <source>
        <dbReference type="ARBA" id="ARBA00022763"/>
    </source>
</evidence>
<comment type="cofactor">
    <cofactor evidence="14">
        <name>[4Fe-4S] cluster</name>
        <dbReference type="ChEBI" id="CHEBI:49883"/>
    </cofactor>
    <text evidence="14">Binds 1 [4Fe-4S] cluster.</text>
</comment>
<dbReference type="SUPFAM" id="SSF48150">
    <property type="entry name" value="DNA-glycosylase"/>
    <property type="match status" value="1"/>
</dbReference>
<dbReference type="InterPro" id="IPR023170">
    <property type="entry name" value="HhH_base_excis_C"/>
</dbReference>
<evidence type="ECO:0000256" key="14">
    <source>
        <dbReference type="RuleBase" id="RU365096"/>
    </source>
</evidence>
<accession>A0A6N6VM08</accession>
<dbReference type="CDD" id="cd03431">
    <property type="entry name" value="NUDIX_DNA_Glycosylase_C-MutY"/>
    <property type="match status" value="1"/>
</dbReference>
<dbReference type="GO" id="GO:0035485">
    <property type="term" value="F:adenine/guanine mispair binding"/>
    <property type="evidence" value="ECO:0007669"/>
    <property type="project" value="TreeGrafter"/>
</dbReference>
<dbReference type="GO" id="GO:0006298">
    <property type="term" value="P:mismatch repair"/>
    <property type="evidence" value="ECO:0007669"/>
    <property type="project" value="TreeGrafter"/>
</dbReference>
<proteinExistence type="inferred from homology"/>
<dbReference type="GO" id="GO:0046872">
    <property type="term" value="F:metal ion binding"/>
    <property type="evidence" value="ECO:0007669"/>
    <property type="project" value="UniProtKB-UniRule"/>
</dbReference>
<keyword evidence="13 14" id="KW-0326">Glycosidase</keyword>
<evidence type="ECO:0000313" key="17">
    <source>
        <dbReference type="Proteomes" id="UP000468901"/>
    </source>
</evidence>
<evidence type="ECO:0000256" key="4">
    <source>
        <dbReference type="ARBA" id="ARBA00012045"/>
    </source>
</evidence>
<evidence type="ECO:0000256" key="11">
    <source>
        <dbReference type="ARBA" id="ARBA00023014"/>
    </source>
</evidence>
<dbReference type="Pfam" id="PF00633">
    <property type="entry name" value="HHH"/>
    <property type="match status" value="1"/>
</dbReference>
<evidence type="ECO:0000256" key="7">
    <source>
        <dbReference type="ARBA" id="ARBA00022723"/>
    </source>
</evidence>
<dbReference type="InterPro" id="IPR029119">
    <property type="entry name" value="MutY_C"/>
</dbReference>
<comment type="catalytic activity">
    <reaction evidence="1 14">
        <text>Hydrolyzes free adenine bases from 7,8-dihydro-8-oxoguanine:adenine mismatched double-stranded DNA, leaving an apurinic site.</text>
        <dbReference type="EC" id="3.2.2.31"/>
    </reaction>
</comment>
<keyword evidence="12" id="KW-0234">DNA repair</keyword>
<evidence type="ECO:0000256" key="5">
    <source>
        <dbReference type="ARBA" id="ARBA00022023"/>
    </source>
</evidence>
<dbReference type="RefSeq" id="WP_152216379.1">
    <property type="nucleotide sequence ID" value="NZ_WESC01000008.1"/>
</dbReference>
<keyword evidence="9" id="KW-0378">Hydrolase</keyword>
<reference evidence="16 17" key="1">
    <citation type="submission" date="2019-09" db="EMBL/GenBank/DDBJ databases">
        <title>Parvibaculum sedimenti sp. nov., isolated from sediment.</title>
        <authorList>
            <person name="Wang Y."/>
        </authorList>
    </citation>
    <scope>NUCLEOTIDE SEQUENCE [LARGE SCALE GENOMIC DNA]</scope>
    <source>
        <strain evidence="16 17">HXT-9</strain>
    </source>
</reference>
<evidence type="ECO:0000256" key="9">
    <source>
        <dbReference type="ARBA" id="ARBA00022801"/>
    </source>
</evidence>
<evidence type="ECO:0000259" key="15">
    <source>
        <dbReference type="SMART" id="SM00478"/>
    </source>
</evidence>
<dbReference type="CDD" id="cd00056">
    <property type="entry name" value="ENDO3c"/>
    <property type="match status" value="1"/>
</dbReference>
<dbReference type="PANTHER" id="PTHR42944:SF1">
    <property type="entry name" value="ADENINE DNA GLYCOSYLASE"/>
    <property type="match status" value="1"/>
</dbReference>
<evidence type="ECO:0000256" key="2">
    <source>
        <dbReference type="ARBA" id="ARBA00002933"/>
    </source>
</evidence>
<dbReference type="GO" id="GO:0034039">
    <property type="term" value="F:8-oxo-7,8-dihydroguanine DNA N-glycosylase activity"/>
    <property type="evidence" value="ECO:0007669"/>
    <property type="project" value="TreeGrafter"/>
</dbReference>